<organism evidence="10 11">
    <name type="scientific">Macrococcoides bohemicum</name>
    <dbReference type="NCBI Taxonomy" id="1903056"/>
    <lineage>
        <taxon>Bacteria</taxon>
        <taxon>Bacillati</taxon>
        <taxon>Bacillota</taxon>
        <taxon>Bacilli</taxon>
        <taxon>Bacillales</taxon>
        <taxon>Staphylococcaceae</taxon>
        <taxon>Macrococcoides</taxon>
    </lineage>
</organism>
<accession>A0A328A613</accession>
<feature type="transmembrane region" description="Helical" evidence="7">
    <location>
        <begin position="56"/>
        <end position="75"/>
    </location>
</feature>
<feature type="transmembrane region" description="Helical" evidence="7">
    <location>
        <begin position="6"/>
        <end position="24"/>
    </location>
</feature>
<evidence type="ECO:0000256" key="3">
    <source>
        <dbReference type="ARBA" id="ARBA00022475"/>
    </source>
</evidence>
<dbReference type="RefSeq" id="WP_111745348.1">
    <property type="nucleotide sequence ID" value="NZ_DALZDE010000004.1"/>
</dbReference>
<comment type="subcellular location">
    <subcellularLocation>
        <location evidence="1">Cell membrane</location>
        <topology evidence="1">Multi-pass membrane protein</topology>
    </subcellularLocation>
</comment>
<feature type="domain" description="YetF-like N-terminal transmembrane" evidence="9">
    <location>
        <begin position="3"/>
        <end position="77"/>
    </location>
</feature>
<feature type="domain" description="YetF C-terminal" evidence="8">
    <location>
        <begin position="81"/>
        <end position="214"/>
    </location>
</feature>
<dbReference type="GO" id="GO:0005886">
    <property type="term" value="C:plasma membrane"/>
    <property type="evidence" value="ECO:0007669"/>
    <property type="project" value="UniProtKB-SubCell"/>
</dbReference>
<evidence type="ECO:0000313" key="10">
    <source>
        <dbReference type="EMBL" id="RAK49895.1"/>
    </source>
</evidence>
<evidence type="ECO:0000256" key="2">
    <source>
        <dbReference type="ARBA" id="ARBA00006448"/>
    </source>
</evidence>
<reference evidence="10 11" key="1">
    <citation type="journal article" date="2018" name="Front. Microbiol.">
        <title>Description and Comparative Genomics of Macrococcus caseolyticus subsp. hominis subsp. nov., Macrococcus goetzii sp. nov., Macrococcus epidermidis sp. nov., and Macrococcus bohemicus sp. nov., Novel Macrococci From Human Clinical Material With Virulence Potential and Suspected Uptake of Foreign DNA by Natural Transformation.</title>
        <authorList>
            <person name="Maslanova I."/>
            <person name="Wertheimer Z."/>
            <person name="Sedlacek I."/>
            <person name="Svec P."/>
            <person name="Indrakova A."/>
            <person name="Kovarovic V."/>
            <person name="Schumann P."/>
            <person name="Sproer C."/>
            <person name="Kralova S."/>
            <person name="Sedo O."/>
            <person name="Kristofova L."/>
            <person name="Vrbovska V."/>
            <person name="Fuzik T."/>
            <person name="Petras P."/>
            <person name="Zdrahal Z."/>
            <person name="Ruzickova V."/>
            <person name="Doskar J."/>
            <person name="Pantucek R."/>
        </authorList>
    </citation>
    <scope>NUCLEOTIDE SEQUENCE [LARGE SCALE GENOMIC DNA]</scope>
    <source>
        <strain evidence="10 11">03/115</strain>
    </source>
</reference>
<comment type="caution">
    <text evidence="10">The sequence shown here is derived from an EMBL/GenBank/DDBJ whole genome shotgun (WGS) entry which is preliminary data.</text>
</comment>
<keyword evidence="3" id="KW-1003">Cell membrane</keyword>
<evidence type="ECO:0000256" key="7">
    <source>
        <dbReference type="SAM" id="Phobius"/>
    </source>
</evidence>
<evidence type="ECO:0000256" key="6">
    <source>
        <dbReference type="ARBA" id="ARBA00023136"/>
    </source>
</evidence>
<gene>
    <name evidence="10" type="ORF">BHX94_05640</name>
</gene>
<dbReference type="Gene3D" id="3.30.240.20">
    <property type="entry name" value="bsu07140 like domains"/>
    <property type="match status" value="2"/>
</dbReference>
<keyword evidence="5 7" id="KW-1133">Transmembrane helix</keyword>
<dbReference type="Proteomes" id="UP000249579">
    <property type="component" value="Unassembled WGS sequence"/>
</dbReference>
<evidence type="ECO:0000259" key="8">
    <source>
        <dbReference type="Pfam" id="PF04239"/>
    </source>
</evidence>
<evidence type="ECO:0000256" key="1">
    <source>
        <dbReference type="ARBA" id="ARBA00004651"/>
    </source>
</evidence>
<comment type="similarity">
    <text evidence="2">Belongs to the UPF0702 family.</text>
</comment>
<dbReference type="InterPro" id="IPR023090">
    <property type="entry name" value="UPF0702_alpha/beta_dom_sf"/>
</dbReference>
<protein>
    <submittedName>
        <fullName evidence="10">DUF421 domain-containing protein</fullName>
    </submittedName>
</protein>
<proteinExistence type="inferred from homology"/>
<name>A0A328A613_9STAP</name>
<keyword evidence="4 7" id="KW-0812">Transmembrane</keyword>
<evidence type="ECO:0000256" key="5">
    <source>
        <dbReference type="ARBA" id="ARBA00022989"/>
    </source>
</evidence>
<sequence>MDYFIILLKLIFGFIGLLITLRLLGKKELSQVTPFDIIYSVVFGGILEESLYDKKITLLQMLFAIFCWGAIIYIVDQLTYKSQHIRTFLKGTPAYLINDGDINIKEMKKNKIEMEQLRSLLRMQNIFTLKEVKYMILEPGGQVSVQKYDKYETPNKSDLSIEQKDSSINYLLINNGVILKKELEKLNKDEQWLFQLLKEKGYKNVKNIIYAEWSATDGIYVKSII</sequence>
<keyword evidence="6 7" id="KW-0472">Membrane</keyword>
<dbReference type="PANTHER" id="PTHR34582:SF5">
    <property type="entry name" value="UPF0702 TRANSMEMBRANE PROTEIN YETF"/>
    <property type="match status" value="1"/>
</dbReference>
<dbReference type="AlphaFoldDB" id="A0A328A613"/>
<evidence type="ECO:0000259" key="9">
    <source>
        <dbReference type="Pfam" id="PF20730"/>
    </source>
</evidence>
<dbReference type="EMBL" id="PZJG01000002">
    <property type="protein sequence ID" value="RAK49895.1"/>
    <property type="molecule type" value="Genomic_DNA"/>
</dbReference>
<dbReference type="PANTHER" id="PTHR34582">
    <property type="entry name" value="UPF0702 TRANSMEMBRANE PROTEIN YCAP"/>
    <property type="match status" value="1"/>
</dbReference>
<dbReference type="OrthoDB" id="1076133at2"/>
<dbReference type="Pfam" id="PF04239">
    <property type="entry name" value="DUF421"/>
    <property type="match status" value="1"/>
</dbReference>
<dbReference type="InterPro" id="IPR007353">
    <property type="entry name" value="DUF421"/>
</dbReference>
<evidence type="ECO:0000256" key="4">
    <source>
        <dbReference type="ARBA" id="ARBA00022692"/>
    </source>
</evidence>
<dbReference type="Pfam" id="PF20730">
    <property type="entry name" value="YetF_N"/>
    <property type="match status" value="1"/>
</dbReference>
<dbReference type="InterPro" id="IPR048454">
    <property type="entry name" value="YetF_N"/>
</dbReference>
<evidence type="ECO:0000313" key="11">
    <source>
        <dbReference type="Proteomes" id="UP000249579"/>
    </source>
</evidence>